<comment type="similarity">
    <text evidence="5">Belongs to the ubiquitin conjugation factor E4 family.</text>
</comment>
<dbReference type="STRING" id="58919.A0A316Z816"/>
<evidence type="ECO:0000256" key="6">
    <source>
        <dbReference type="ARBA" id="ARBA00012483"/>
    </source>
</evidence>
<dbReference type="Pfam" id="PF10408">
    <property type="entry name" value="Ufd2P_core"/>
    <property type="match status" value="1"/>
</dbReference>
<feature type="domain" description="U-box" evidence="12">
    <location>
        <begin position="993"/>
        <end position="1067"/>
    </location>
</feature>
<evidence type="ECO:0000256" key="1">
    <source>
        <dbReference type="ARBA" id="ARBA00000900"/>
    </source>
</evidence>
<sequence>MADLAQWRAAATRRIFQVTLSRDEAERSDWYLTYLKELAEELRSENGDALPPLSPEMADRILTARLLLDPTGDVMSDDGEKLQVLASLDENMTSWDWLVGCWRRCRLEEGKVRKALGPQAATGQSDLDSIRTLLTSYMGLVLQDSSAFPKASKGSLTVSSLSLLPSLLKESTGSAAASDPYASSSSSSTVPTVGRDSWATIDAVDLPLFLRELTERFADDGIAEIIEPVLCEITRRVRDGRESEAQAGEASGSGAGVDRAMQEAAAAGDVQAVLARLLAGGSAGAPPAAAAKRTQGMTIDGLDWRSHMTALVECADVKPLAAVIATLPSFNPQDVTPATLELNALLGPLLRLSCFADVAPGLATQYFPDIKRRGEVETGMSSLRSTLGLVHNLHFRLLNSCVRSGPQGREGVVGFLARACELNKRRGVMRVKAREVATDGFMVNLFDTALRFSEPFMDPKYSKIDRIDSGYLRRQKRYDVSTLTRLSADEAEAKKWSEEGEDFAAPPNFITEIYYITLRLSSLGMSKALRNFNERAEELHRMKKRADEYEADRGTWASDPNAAQYEAFIKKARTECQRSEAIMAATETQLLEPSYIDRVLTFTSFVMTWLVRMADPLEQHPQKEVQLPLPKEVPERFRMLPEHIFEDVCETLIFLGRYKPDCLPEAVKNDLITFCVTFLSSGWYIKNPFLKAKLAEILYFFVLPYGSQPVGFLGELLNFHKLALKHLVPAIMSFWVEAESTGSHTQFFDKFNIRYHLAQVFKVVWKAPAHKERLHAEAQANVDTFIVFVNRLLNDVTFLLDDALERLAALHKQQLEIDDTAAWEARTQEDRTEHEGHMRGNAGHARSMLQYGHTFLAALIDFSAEDGRVRDAFMQPEIVSRLAPMLDYTLDTLAGPRCQELKVKDPKKAGFDPKQLLRQILSVFLNFAPRDEFAEAMARDERSYRRSIFEKAASIAERHMLKSPPELEQLMALVARVDAVQAADLAEEEDLGEIPDDFTDPLMATLMKNPVQLPSSKAIVDLSTIKSHLLSDANDPFNRVPLKIEDVIPATELKAQITAWLAERKKAKADADAAAQA</sequence>
<comment type="pathway">
    <text evidence="4">Protein modification; protein ubiquitination.</text>
</comment>
<evidence type="ECO:0000256" key="7">
    <source>
        <dbReference type="ARBA" id="ARBA00022490"/>
    </source>
</evidence>
<keyword evidence="11" id="KW-0175">Coiled coil</keyword>
<evidence type="ECO:0000256" key="11">
    <source>
        <dbReference type="SAM" id="Coils"/>
    </source>
</evidence>
<dbReference type="SMART" id="SM00504">
    <property type="entry name" value="Ubox"/>
    <property type="match status" value="1"/>
</dbReference>
<dbReference type="FunFam" id="3.30.40.10:FF:000055">
    <property type="entry name" value="Ubiquitin conjugation factor e4 a"/>
    <property type="match status" value="1"/>
</dbReference>
<evidence type="ECO:0000256" key="8">
    <source>
        <dbReference type="ARBA" id="ARBA00022679"/>
    </source>
</evidence>
<dbReference type="UniPathway" id="UPA00143"/>
<dbReference type="EMBL" id="KZ819293">
    <property type="protein sequence ID" value="PWN97920.1"/>
    <property type="molecule type" value="Genomic_DNA"/>
</dbReference>
<keyword evidence="10" id="KW-0539">Nucleus</keyword>
<reference evidence="13 14" key="1">
    <citation type="journal article" date="2018" name="Mol. Biol. Evol.">
        <title>Broad Genomic Sampling Reveals a Smut Pathogenic Ancestry of the Fungal Clade Ustilaginomycotina.</title>
        <authorList>
            <person name="Kijpornyongpan T."/>
            <person name="Mondo S.J."/>
            <person name="Barry K."/>
            <person name="Sandor L."/>
            <person name="Lee J."/>
            <person name="Lipzen A."/>
            <person name="Pangilinan J."/>
            <person name="LaButti K."/>
            <person name="Hainaut M."/>
            <person name="Henrissat B."/>
            <person name="Grigoriev I.V."/>
            <person name="Spatafora J.W."/>
            <person name="Aime M.C."/>
        </authorList>
    </citation>
    <scope>NUCLEOTIDE SEQUENCE [LARGE SCALE GENOMIC DNA]</scope>
    <source>
        <strain evidence="13 14">MCA 4186</strain>
    </source>
</reference>
<comment type="subcellular location">
    <subcellularLocation>
        <location evidence="3">Cytoplasm</location>
    </subcellularLocation>
    <subcellularLocation>
        <location evidence="2">Nucleus</location>
    </subcellularLocation>
</comment>
<evidence type="ECO:0000256" key="5">
    <source>
        <dbReference type="ARBA" id="ARBA00007434"/>
    </source>
</evidence>
<dbReference type="InterPro" id="IPR013083">
    <property type="entry name" value="Znf_RING/FYVE/PHD"/>
</dbReference>
<dbReference type="Pfam" id="PF04564">
    <property type="entry name" value="U-box"/>
    <property type="match status" value="1"/>
</dbReference>
<dbReference type="AlphaFoldDB" id="A0A316Z816"/>
<dbReference type="OrthoDB" id="20295at2759"/>
<evidence type="ECO:0000256" key="9">
    <source>
        <dbReference type="ARBA" id="ARBA00022786"/>
    </source>
</evidence>
<dbReference type="GO" id="GO:0000151">
    <property type="term" value="C:ubiquitin ligase complex"/>
    <property type="evidence" value="ECO:0007669"/>
    <property type="project" value="InterPro"/>
</dbReference>
<dbReference type="Proteomes" id="UP000245946">
    <property type="component" value="Unassembled WGS sequence"/>
</dbReference>
<keyword evidence="14" id="KW-1185">Reference proteome</keyword>
<keyword evidence="9" id="KW-0833">Ubl conjugation pathway</keyword>
<evidence type="ECO:0000313" key="14">
    <source>
        <dbReference type="Proteomes" id="UP000245946"/>
    </source>
</evidence>
<dbReference type="InterPro" id="IPR019474">
    <property type="entry name" value="Ub_conjug_fac_E4_core"/>
</dbReference>
<evidence type="ECO:0000256" key="3">
    <source>
        <dbReference type="ARBA" id="ARBA00004496"/>
    </source>
</evidence>
<gene>
    <name evidence="13" type="ORF">FA09DRAFT_330083</name>
</gene>
<dbReference type="GO" id="GO:0006511">
    <property type="term" value="P:ubiquitin-dependent protein catabolic process"/>
    <property type="evidence" value="ECO:0007669"/>
    <property type="project" value="InterPro"/>
</dbReference>
<accession>A0A316Z816</accession>
<evidence type="ECO:0000256" key="4">
    <source>
        <dbReference type="ARBA" id="ARBA00004906"/>
    </source>
</evidence>
<dbReference type="GO" id="GO:0000209">
    <property type="term" value="P:protein polyubiquitination"/>
    <property type="evidence" value="ECO:0007669"/>
    <property type="project" value="TreeGrafter"/>
</dbReference>
<evidence type="ECO:0000259" key="12">
    <source>
        <dbReference type="PROSITE" id="PS51698"/>
    </source>
</evidence>
<dbReference type="SUPFAM" id="SSF57850">
    <property type="entry name" value="RING/U-box"/>
    <property type="match status" value="1"/>
</dbReference>
<dbReference type="GO" id="GO:0036503">
    <property type="term" value="P:ERAD pathway"/>
    <property type="evidence" value="ECO:0007669"/>
    <property type="project" value="InterPro"/>
</dbReference>
<evidence type="ECO:0000256" key="10">
    <source>
        <dbReference type="ARBA" id="ARBA00023242"/>
    </source>
</evidence>
<organism evidence="13 14">
    <name type="scientific">Tilletiopsis washingtonensis</name>
    <dbReference type="NCBI Taxonomy" id="58919"/>
    <lineage>
        <taxon>Eukaryota</taxon>
        <taxon>Fungi</taxon>
        <taxon>Dikarya</taxon>
        <taxon>Basidiomycota</taxon>
        <taxon>Ustilaginomycotina</taxon>
        <taxon>Exobasidiomycetes</taxon>
        <taxon>Entylomatales</taxon>
        <taxon>Entylomatales incertae sedis</taxon>
        <taxon>Tilletiopsis</taxon>
    </lineage>
</organism>
<name>A0A316Z816_9BASI</name>
<dbReference type="Gene3D" id="3.30.40.10">
    <property type="entry name" value="Zinc/RING finger domain, C3HC4 (zinc finger)"/>
    <property type="match status" value="1"/>
</dbReference>
<dbReference type="RefSeq" id="XP_025598199.1">
    <property type="nucleotide sequence ID" value="XM_025742457.1"/>
</dbReference>
<protein>
    <recommendedName>
        <fullName evidence="6">RING-type E3 ubiquitin transferase</fullName>
        <ecNumber evidence="6">2.3.2.27</ecNumber>
    </recommendedName>
</protein>
<evidence type="ECO:0000313" key="13">
    <source>
        <dbReference type="EMBL" id="PWN97920.1"/>
    </source>
</evidence>
<dbReference type="InterPro" id="IPR045132">
    <property type="entry name" value="UBE4"/>
</dbReference>
<dbReference type="PANTHER" id="PTHR13931:SF2">
    <property type="entry name" value="UBIQUITIN CONJUGATION FACTOR E4 B"/>
    <property type="match status" value="1"/>
</dbReference>
<proteinExistence type="inferred from homology"/>
<keyword evidence="8" id="KW-0808">Transferase</keyword>
<keyword evidence="7" id="KW-0963">Cytoplasm</keyword>
<dbReference type="PROSITE" id="PS51698">
    <property type="entry name" value="U_BOX"/>
    <property type="match status" value="1"/>
</dbReference>
<dbReference type="EC" id="2.3.2.27" evidence="6"/>
<comment type="catalytic activity">
    <reaction evidence="1">
        <text>S-ubiquitinyl-[E2 ubiquitin-conjugating enzyme]-L-cysteine + [acceptor protein]-L-lysine = [E2 ubiquitin-conjugating enzyme]-L-cysteine + N(6)-ubiquitinyl-[acceptor protein]-L-lysine.</text>
        <dbReference type="EC" id="2.3.2.27"/>
    </reaction>
</comment>
<dbReference type="InterPro" id="IPR003613">
    <property type="entry name" value="Ubox_domain"/>
</dbReference>
<dbReference type="GO" id="GO:0005634">
    <property type="term" value="C:nucleus"/>
    <property type="evidence" value="ECO:0007669"/>
    <property type="project" value="UniProtKB-SubCell"/>
</dbReference>
<feature type="coiled-coil region" evidence="11">
    <location>
        <begin position="532"/>
        <end position="589"/>
    </location>
</feature>
<dbReference type="GO" id="GO:0034450">
    <property type="term" value="F:ubiquitin-ubiquitin ligase activity"/>
    <property type="evidence" value="ECO:0007669"/>
    <property type="project" value="InterPro"/>
</dbReference>
<dbReference type="PANTHER" id="PTHR13931">
    <property type="entry name" value="UBIQUITINATION FACTOR E4"/>
    <property type="match status" value="1"/>
</dbReference>
<dbReference type="GO" id="GO:0005737">
    <property type="term" value="C:cytoplasm"/>
    <property type="evidence" value="ECO:0007669"/>
    <property type="project" value="UniProtKB-SubCell"/>
</dbReference>
<dbReference type="GeneID" id="37270001"/>
<evidence type="ECO:0000256" key="2">
    <source>
        <dbReference type="ARBA" id="ARBA00004123"/>
    </source>
</evidence>